<dbReference type="InterPro" id="IPR044862">
    <property type="entry name" value="Pro_4_hyd_alph_FE2OG_OXY"/>
</dbReference>
<evidence type="ECO:0000313" key="3">
    <source>
        <dbReference type="Proteomes" id="UP000637980"/>
    </source>
</evidence>
<reference evidence="3" key="1">
    <citation type="journal article" date="2019" name="Int. J. Syst. Evol. Microbiol.">
        <title>The Global Catalogue of Microorganisms (GCM) 10K type strain sequencing project: providing services to taxonomists for standard genome sequencing and annotation.</title>
        <authorList>
            <consortium name="The Broad Institute Genomics Platform"/>
            <consortium name="The Broad Institute Genome Sequencing Center for Infectious Disease"/>
            <person name="Wu L."/>
            <person name="Ma J."/>
        </authorList>
    </citation>
    <scope>NUCLEOTIDE SEQUENCE [LARGE SCALE GENOMIC DNA]</scope>
    <source>
        <strain evidence="3">KCTC 12861</strain>
    </source>
</reference>
<dbReference type="Proteomes" id="UP000637980">
    <property type="component" value="Unassembled WGS sequence"/>
</dbReference>
<dbReference type="EMBL" id="BMXE01000005">
    <property type="protein sequence ID" value="GHB39032.1"/>
    <property type="molecule type" value="Genomic_DNA"/>
</dbReference>
<keyword evidence="3" id="KW-1185">Reference proteome</keyword>
<proteinExistence type="predicted"/>
<evidence type="ECO:0000259" key="1">
    <source>
        <dbReference type="Pfam" id="PF13640"/>
    </source>
</evidence>
<dbReference type="Gene3D" id="2.60.120.620">
    <property type="entry name" value="q2cbj1_9rhob like domain"/>
    <property type="match status" value="1"/>
</dbReference>
<organism evidence="2 3">
    <name type="scientific">Pseudovibrio japonicus</name>
    <dbReference type="NCBI Taxonomy" id="366534"/>
    <lineage>
        <taxon>Bacteria</taxon>
        <taxon>Pseudomonadati</taxon>
        <taxon>Pseudomonadota</taxon>
        <taxon>Alphaproteobacteria</taxon>
        <taxon>Hyphomicrobiales</taxon>
        <taxon>Stappiaceae</taxon>
        <taxon>Pseudovibrio</taxon>
    </lineage>
</organism>
<evidence type="ECO:0000313" key="2">
    <source>
        <dbReference type="EMBL" id="GHB39032.1"/>
    </source>
</evidence>
<sequence length="206" mass="23463">MINFDALRASSTRTSPYQYIVSENVITKEQAADVRRDYPKIKQTGYLPLSKLEATGAFKRLIDDLQKPELAEILSEKLGLDLMDKPRMITVRRLSKHGDGRIHNDSKSKICTMLIYLNDDWDNAEGGAIRALNGKTDMDDYAEEVAPLAGNVFAFKRSESSWHGHPSYKGERYVVQTTFLISEEELARKEKRGGLQTKLKRLLRIN</sequence>
<protein>
    <recommendedName>
        <fullName evidence="1">Prolyl 4-hydroxylase alpha subunit Fe(2+) 2OG dioxygenase domain-containing protein</fullName>
    </recommendedName>
</protein>
<name>A0ABQ3EH63_9HYPH</name>
<accession>A0ABQ3EH63</accession>
<dbReference type="Pfam" id="PF13640">
    <property type="entry name" value="2OG-FeII_Oxy_3"/>
    <property type="match status" value="1"/>
</dbReference>
<gene>
    <name evidence="2" type="ORF">GCM10007094_30630</name>
</gene>
<feature type="domain" description="Prolyl 4-hydroxylase alpha subunit Fe(2+) 2OG dioxygenase" evidence="1">
    <location>
        <begin position="94"/>
        <end position="176"/>
    </location>
</feature>
<comment type="caution">
    <text evidence="2">The sequence shown here is derived from an EMBL/GenBank/DDBJ whole genome shotgun (WGS) entry which is preliminary data.</text>
</comment>
<dbReference type="RefSeq" id="WP_209009161.1">
    <property type="nucleotide sequence ID" value="NZ_BMXE01000005.1"/>
</dbReference>